<protein>
    <recommendedName>
        <fullName evidence="2">C2H2-type domain-containing protein</fullName>
    </recommendedName>
</protein>
<feature type="compositionally biased region" description="Polar residues" evidence="1">
    <location>
        <begin position="1002"/>
        <end position="1026"/>
    </location>
</feature>
<accession>A0A364L0C1</accession>
<dbReference type="EMBL" id="MIKG01000009">
    <property type="protein sequence ID" value="RAO69248.1"/>
    <property type="molecule type" value="Genomic_DNA"/>
</dbReference>
<evidence type="ECO:0000259" key="2">
    <source>
        <dbReference type="PROSITE" id="PS00028"/>
    </source>
</evidence>
<feature type="compositionally biased region" description="Polar residues" evidence="1">
    <location>
        <begin position="539"/>
        <end position="548"/>
    </location>
</feature>
<feature type="compositionally biased region" description="Low complexity" evidence="1">
    <location>
        <begin position="26"/>
        <end position="40"/>
    </location>
</feature>
<feature type="compositionally biased region" description="Polar residues" evidence="1">
    <location>
        <begin position="48"/>
        <end position="75"/>
    </location>
</feature>
<evidence type="ECO:0000313" key="3">
    <source>
        <dbReference type="EMBL" id="RAO69248.1"/>
    </source>
</evidence>
<feature type="compositionally biased region" description="Low complexity" evidence="1">
    <location>
        <begin position="336"/>
        <end position="346"/>
    </location>
</feature>
<feature type="compositionally biased region" description="Low complexity" evidence="1">
    <location>
        <begin position="456"/>
        <end position="476"/>
    </location>
</feature>
<evidence type="ECO:0000313" key="4">
    <source>
        <dbReference type="Proteomes" id="UP000249363"/>
    </source>
</evidence>
<feature type="compositionally biased region" description="Polar residues" evidence="1">
    <location>
        <begin position="114"/>
        <end position="143"/>
    </location>
</feature>
<feature type="compositionally biased region" description="Polar residues" evidence="1">
    <location>
        <begin position="442"/>
        <end position="454"/>
    </location>
</feature>
<feature type="compositionally biased region" description="Polar residues" evidence="1">
    <location>
        <begin position="1"/>
        <end position="13"/>
    </location>
</feature>
<feature type="region of interest" description="Disordered" evidence="1">
    <location>
        <begin position="974"/>
        <end position="1059"/>
    </location>
</feature>
<feature type="compositionally biased region" description="Basic and acidic residues" evidence="1">
    <location>
        <begin position="202"/>
        <end position="215"/>
    </location>
</feature>
<feature type="region of interest" description="Disordered" evidence="1">
    <location>
        <begin position="663"/>
        <end position="736"/>
    </location>
</feature>
<reference evidence="3 4" key="1">
    <citation type="journal article" date="2017" name="Biotechnol. Biofuels">
        <title>Differential beta-glucosidase expression as a function of carbon source availability in Talaromyces amestolkiae: a genomic and proteomic approach.</title>
        <authorList>
            <person name="de Eugenio L.I."/>
            <person name="Mendez-Liter J.A."/>
            <person name="Nieto-Dominguez M."/>
            <person name="Alonso L."/>
            <person name="Gil-Munoz J."/>
            <person name="Barriuso J."/>
            <person name="Prieto A."/>
            <person name="Martinez M.J."/>
        </authorList>
    </citation>
    <scope>NUCLEOTIDE SEQUENCE [LARGE SCALE GENOMIC DNA]</scope>
    <source>
        <strain evidence="3 4">CIB</strain>
    </source>
</reference>
<feature type="region of interest" description="Disordered" evidence="1">
    <location>
        <begin position="539"/>
        <end position="588"/>
    </location>
</feature>
<feature type="region of interest" description="Disordered" evidence="1">
    <location>
        <begin position="440"/>
        <end position="517"/>
    </location>
</feature>
<feature type="region of interest" description="Disordered" evidence="1">
    <location>
        <begin position="197"/>
        <end position="273"/>
    </location>
</feature>
<organism evidence="3 4">
    <name type="scientific">Talaromyces amestolkiae</name>
    <dbReference type="NCBI Taxonomy" id="1196081"/>
    <lineage>
        <taxon>Eukaryota</taxon>
        <taxon>Fungi</taxon>
        <taxon>Dikarya</taxon>
        <taxon>Ascomycota</taxon>
        <taxon>Pezizomycotina</taxon>
        <taxon>Eurotiomycetes</taxon>
        <taxon>Eurotiomycetidae</taxon>
        <taxon>Eurotiales</taxon>
        <taxon>Trichocomaceae</taxon>
        <taxon>Talaromyces</taxon>
        <taxon>Talaromyces sect. Talaromyces</taxon>
    </lineage>
</organism>
<proteinExistence type="predicted"/>
<dbReference type="Proteomes" id="UP000249363">
    <property type="component" value="Unassembled WGS sequence"/>
</dbReference>
<dbReference type="InterPro" id="IPR013087">
    <property type="entry name" value="Znf_C2H2_type"/>
</dbReference>
<gene>
    <name evidence="3" type="ORF">BHQ10_005260</name>
</gene>
<feature type="region of interest" description="Disordered" evidence="1">
    <location>
        <begin position="748"/>
        <end position="786"/>
    </location>
</feature>
<evidence type="ECO:0000256" key="1">
    <source>
        <dbReference type="SAM" id="MobiDB-lite"/>
    </source>
</evidence>
<dbReference type="PROSITE" id="PS00028">
    <property type="entry name" value="ZINC_FINGER_C2H2_1"/>
    <property type="match status" value="1"/>
</dbReference>
<feature type="compositionally biased region" description="Low complexity" evidence="1">
    <location>
        <begin position="1050"/>
        <end position="1059"/>
    </location>
</feature>
<feature type="compositionally biased region" description="Low complexity" evidence="1">
    <location>
        <begin position="264"/>
        <end position="273"/>
    </location>
</feature>
<feature type="region of interest" description="Disordered" evidence="1">
    <location>
        <begin position="1"/>
        <end position="75"/>
    </location>
</feature>
<feature type="region of interest" description="Disordered" evidence="1">
    <location>
        <begin position="114"/>
        <end position="173"/>
    </location>
</feature>
<comment type="caution">
    <text evidence="3">The sequence shown here is derived from an EMBL/GenBank/DDBJ whole genome shotgun (WGS) entry which is preliminary data.</text>
</comment>
<feature type="compositionally biased region" description="Acidic residues" evidence="1">
    <location>
        <begin position="808"/>
        <end position="823"/>
    </location>
</feature>
<feature type="compositionally biased region" description="Basic residues" evidence="1">
    <location>
        <begin position="377"/>
        <end position="386"/>
    </location>
</feature>
<name>A0A364L0C1_TALAM</name>
<feature type="compositionally biased region" description="Pro residues" evidence="1">
    <location>
        <begin position="684"/>
        <end position="728"/>
    </location>
</feature>
<feature type="compositionally biased region" description="Polar residues" evidence="1">
    <location>
        <begin position="558"/>
        <end position="571"/>
    </location>
</feature>
<dbReference type="OrthoDB" id="5424797at2759"/>
<keyword evidence="4" id="KW-1185">Reference proteome</keyword>
<sequence>MSSYPNYNSFQYPNSQNEQNSRRNRQPVQQPQQQSVQPPQGYMGGKYSWNNQNANKSYSDTNDGYSRTQDHSSSFAHTPAALGSYAQQGTRTDENTQRSTGLNSLVYASSLHQNTGQSQSNVGTQGSNVSNQYQSATGSYSYPSQSNSAANTQATTTYNQQPQQASSTASWTSSTSYTTYLSTSVNNDDLRQYHTQPAHLSQPERHPSPKVDQRGQRRARSYKSPPVTNSSSNAPLNATSYSQTSHGYSSYTAHTSSVANPGHTATSTDTVPTVTQDYPQVSETRTTDQISPSKVQFINPTDLYTQQYFLTQERARAEEVEQMAAEEARRKEAETEAQAQAEAVARAAEEASSTNAQVTPTSTAKGNAAKSSTAKNTSKKRTSAKKKAAEKDVAPADPLDAENDDDMALEMRMMLEKLRGMRSKDPSLFAKLWDDFKKPAASTHTAATTEQPATGPSRSTTKPSPSTKTLSTNTPSKKPKNQGPGVSQEKEIDGLPDLGRFPAQRRRRTKKSDAAEGVAANAQLDATASVAQVNVKSMLNQHHQQSPAPVSAPVTKNAAANTQQKASTAAPSASKLKATPAQEATWPAATQQKLAKAASEYLSKDDANQGKECSAESLMLLLRNNPTYPDLCALLESRGFVLDRQAMARFLLAAVPALLSGNNGQDQKKAEATQNTPLAQASPTLPPTTTQPPPHPLPLPLEPPQPAQPTPVSQPAPPTQSIIPPLPHLPQGVPTSDLDVVFYQPGVHAHKPRASNPNSSTAEKGKKNWQRPRRSDGAWISNTPVGPKAEMAKKRLFSEIVDMSQVSSDEEMPSDYDDDDEEGVSNRPMPSMNMDISQPLKLQDPGLDPMDIDTDSSHLIEQNRPDSRAEMPEPDIEFDPDDEFVLREIKRIPNICKSLNPSVALKRVYYNPKTIARDIMLATGRHPSERPLNFHLMNFTQTFLGVTMRSDLETFRWDLVDPGGPSMPVVELEDILVEPPQLTRKKRRRDESRDDPDVKGPTSDSRPQPSQTIATPRQPLSTSLSTPHGARDSMAGTPTTGQRTGRRGRPPGAKNKNPTKAALKALAKTIAGSSTRNAQPTVPAAATSVPEPSYPIFTCEWASCPAQLHDVHTLERHVVKNHIAGQQTCLWQNCPNSATEYSGEGLEEHLAKAHIQPLAWKYGDGPSVNGTVNVSLDRFLIANGLIVTPDAATAGESDTLIFPVEPTPIRAFNKLYGDQKPTERAQQVLRAVQKRRKRVGIGLEQQGCEFSTPVRNKLFVNDEEYYEVVTDEEEGTDDWFSQAQSDNF</sequence>
<feature type="compositionally biased region" description="Polar residues" evidence="1">
    <location>
        <begin position="226"/>
        <end position="259"/>
    </location>
</feature>
<feature type="unsure residue" description="I or L" evidence="3">
    <location>
        <position position="685"/>
    </location>
</feature>
<feature type="domain" description="C2H2-type" evidence="2">
    <location>
        <begin position="1099"/>
        <end position="1122"/>
    </location>
</feature>
<feature type="compositionally biased region" description="Basic and acidic residues" evidence="1">
    <location>
        <begin position="989"/>
        <end position="998"/>
    </location>
</feature>
<feature type="compositionally biased region" description="Polar residues" evidence="1">
    <location>
        <begin position="352"/>
        <end position="365"/>
    </location>
</feature>
<feature type="region of interest" description="Disordered" evidence="1">
    <location>
        <begin position="320"/>
        <end position="406"/>
    </location>
</feature>
<dbReference type="STRING" id="1196081.A0A364L0C1"/>
<feature type="compositionally biased region" description="Low complexity" evidence="1">
    <location>
        <begin position="144"/>
        <end position="173"/>
    </location>
</feature>
<feature type="region of interest" description="Disordered" evidence="1">
    <location>
        <begin position="803"/>
        <end position="840"/>
    </location>
</feature>